<dbReference type="AlphaFoldDB" id="A0A9J8BPW6"/>
<reference evidence="1" key="2">
    <citation type="submission" date="2025-09" db="UniProtKB">
        <authorList>
            <consortium name="Ensembl"/>
        </authorList>
    </citation>
    <scope>IDENTIFICATION</scope>
</reference>
<reference evidence="1" key="1">
    <citation type="submission" date="2025-08" db="UniProtKB">
        <authorList>
            <consortium name="Ensembl"/>
        </authorList>
    </citation>
    <scope>IDENTIFICATION</scope>
</reference>
<dbReference type="PANTHER" id="PTHR31025">
    <property type="entry name" value="SI:CH211-196P9.1-RELATED"/>
    <property type="match status" value="1"/>
</dbReference>
<accession>A0A9J8BPW6</accession>
<sequence length="274" mass="31363">MANYRTSLRSIGCPELSINAVKEKQGAMSHGPNQVKKPRKAEVNYCPDYPAGETKESLEEERKALTLEVKKKNNQQLIKSKMERTFAYRRQEVVKDMPFIAEFKNRWPALFSESQVNAEFTLITTFPLFSTFMSRLDHYYSQLLRVFKKKGGTARRDIDVIIAEMDKATEDIGIDAMTEMERLVLGVYIVRHDGADASDPPEDVGVVIEGCTVLRDLREVANGCAVLFGLIYCLNLSYPKELRYTFEFLQKVFMELDGNKLSTKVQVLKNKLHE</sequence>
<name>A0A9J8BPW6_CYPCA</name>
<protein>
    <submittedName>
        <fullName evidence="1">Uncharacterized protein</fullName>
    </submittedName>
</protein>
<proteinExistence type="predicted"/>
<dbReference type="GeneTree" id="ENSGT00950000182912"/>
<evidence type="ECO:0000313" key="2">
    <source>
        <dbReference type="Proteomes" id="UP001108240"/>
    </source>
</evidence>
<evidence type="ECO:0000313" key="1">
    <source>
        <dbReference type="Ensembl" id="ENSCCRP00000158533.1"/>
    </source>
</evidence>
<organism evidence="1 2">
    <name type="scientific">Cyprinus carpio carpio</name>
    <dbReference type="NCBI Taxonomy" id="630221"/>
    <lineage>
        <taxon>Eukaryota</taxon>
        <taxon>Metazoa</taxon>
        <taxon>Chordata</taxon>
        <taxon>Craniata</taxon>
        <taxon>Vertebrata</taxon>
        <taxon>Euteleostomi</taxon>
        <taxon>Actinopterygii</taxon>
        <taxon>Neopterygii</taxon>
        <taxon>Teleostei</taxon>
        <taxon>Ostariophysi</taxon>
        <taxon>Cypriniformes</taxon>
        <taxon>Cyprinidae</taxon>
        <taxon>Cyprininae</taxon>
        <taxon>Cyprinus</taxon>
    </lineage>
</organism>
<dbReference type="PANTHER" id="PTHR31025:SF27">
    <property type="entry name" value="SI:CH211-193K19.2-RELATED"/>
    <property type="match status" value="1"/>
</dbReference>
<dbReference type="Proteomes" id="UP001108240">
    <property type="component" value="Unplaced"/>
</dbReference>
<keyword evidence="2" id="KW-1185">Reference proteome</keyword>
<dbReference type="Ensembl" id="ENSCCRT00000191146.1">
    <property type="protein sequence ID" value="ENSCCRP00000158533.1"/>
    <property type="gene ID" value="ENSCCRG00000074619.1"/>
</dbReference>